<feature type="signal peptide" evidence="1">
    <location>
        <begin position="1"/>
        <end position="25"/>
    </location>
</feature>
<protein>
    <submittedName>
        <fullName evidence="3">Uncharacterized protein</fullName>
    </submittedName>
</protein>
<reference evidence="6 7" key="2">
    <citation type="journal article" date="2019" name="Nat. Med.">
        <title>A library of human gut bacterial isolates paired with longitudinal multiomics data enables mechanistic microbiome research.</title>
        <authorList>
            <person name="Poyet M."/>
            <person name="Groussin M."/>
            <person name="Gibbons S.M."/>
            <person name="Avila-Pacheco J."/>
            <person name="Jiang X."/>
            <person name="Kearney S.M."/>
            <person name="Perrotta A.R."/>
            <person name="Berdy B."/>
            <person name="Zhao S."/>
            <person name="Lieberman T.D."/>
            <person name="Swanson P.K."/>
            <person name="Smith M."/>
            <person name="Roesemann S."/>
            <person name="Alexander J.E."/>
            <person name="Rich S.A."/>
            <person name="Livny J."/>
            <person name="Vlamakis H."/>
            <person name="Clish C."/>
            <person name="Bullock K."/>
            <person name="Deik A."/>
            <person name="Scott J."/>
            <person name="Pierce K.A."/>
            <person name="Xavier R.J."/>
            <person name="Alm E.J."/>
        </authorList>
    </citation>
    <scope>NUCLEOTIDE SEQUENCE [LARGE SCALE GENOMIC DNA]</scope>
    <source>
        <strain evidence="4 6">BIOML-A20</strain>
        <strain evidence="3 7">BIOML-A9</strain>
    </source>
</reference>
<comment type="caution">
    <text evidence="3">The sequence shown here is derived from an EMBL/GenBank/DDBJ whole genome shotgun (WGS) entry which is preliminary data.</text>
</comment>
<evidence type="ECO:0000313" key="5">
    <source>
        <dbReference type="Proteomes" id="UP000095455"/>
    </source>
</evidence>
<evidence type="ECO:0000313" key="4">
    <source>
        <dbReference type="EMBL" id="MSB75235.1"/>
    </source>
</evidence>
<evidence type="ECO:0000313" key="6">
    <source>
        <dbReference type="Proteomes" id="UP000441609"/>
    </source>
</evidence>
<evidence type="ECO:0000313" key="7">
    <source>
        <dbReference type="Proteomes" id="UP000461276"/>
    </source>
</evidence>
<dbReference type="EMBL" id="WKMO01000020">
    <property type="protein sequence ID" value="MSB75235.1"/>
    <property type="molecule type" value="Genomic_DNA"/>
</dbReference>
<accession>A0A173WGI6</accession>
<feature type="chain" id="PRO_5039781406" evidence="1">
    <location>
        <begin position="26"/>
        <end position="79"/>
    </location>
</feature>
<dbReference type="OrthoDB" id="1050035at2"/>
<organism evidence="3 7">
    <name type="scientific">Parabacteroides distasonis</name>
    <dbReference type="NCBI Taxonomy" id="823"/>
    <lineage>
        <taxon>Bacteria</taxon>
        <taxon>Pseudomonadati</taxon>
        <taxon>Bacteroidota</taxon>
        <taxon>Bacteroidia</taxon>
        <taxon>Bacteroidales</taxon>
        <taxon>Tannerellaceae</taxon>
        <taxon>Parabacteroides</taxon>
    </lineage>
</organism>
<dbReference type="EMBL" id="CYYK01000001">
    <property type="protein sequence ID" value="CUN38639.1"/>
    <property type="molecule type" value="Genomic_DNA"/>
</dbReference>
<gene>
    <name evidence="2" type="ORF">ERS852380_00218</name>
    <name evidence="3" type="ORF">GKD67_09495</name>
    <name evidence="4" type="ORF">GKD70_18395</name>
</gene>
<evidence type="ECO:0000256" key="1">
    <source>
        <dbReference type="SAM" id="SignalP"/>
    </source>
</evidence>
<dbReference type="Proteomes" id="UP000441609">
    <property type="component" value="Unassembled WGS sequence"/>
</dbReference>
<keyword evidence="1" id="KW-0732">Signal</keyword>
<name>A0A173WGI6_PARDI</name>
<dbReference type="Proteomes" id="UP000461276">
    <property type="component" value="Unassembled WGS sequence"/>
</dbReference>
<evidence type="ECO:0000313" key="2">
    <source>
        <dbReference type="EMBL" id="CUN38639.1"/>
    </source>
</evidence>
<dbReference type="Proteomes" id="UP000095455">
    <property type="component" value="Unassembled WGS sequence"/>
</dbReference>
<evidence type="ECO:0000313" key="3">
    <source>
        <dbReference type="EMBL" id="MRY93456.1"/>
    </source>
</evidence>
<dbReference type="EMBL" id="WKMY01000005">
    <property type="protein sequence ID" value="MRY93456.1"/>
    <property type="molecule type" value="Genomic_DNA"/>
</dbReference>
<sequence>MGKRFFKFTVLISLIFFAINVDVLAEGDSDDHACPDGDQGPVISCGRYEGTCWNVDWISGIYYVHCYFSGMQEHHCYPD</sequence>
<reference evidence="2 5" key="1">
    <citation type="submission" date="2015-09" db="EMBL/GenBank/DDBJ databases">
        <authorList>
            <consortium name="Pathogen Informatics"/>
        </authorList>
    </citation>
    <scope>NUCLEOTIDE SEQUENCE [LARGE SCALE GENOMIC DNA]</scope>
    <source>
        <strain evidence="2 5">2789STDY5608822</strain>
    </source>
</reference>
<dbReference type="RefSeq" id="WP_005859600.1">
    <property type="nucleotide sequence ID" value="NZ_BQOC01000003.1"/>
</dbReference>
<dbReference type="AlphaFoldDB" id="A0A173WGI6"/>
<proteinExistence type="predicted"/>